<reference evidence="3" key="1">
    <citation type="submission" date="2020-11" db="EMBL/GenBank/DDBJ databases">
        <title>Sequencing the genomes of 1000 actinobacteria strains.</title>
        <authorList>
            <person name="Klenk H.-P."/>
        </authorList>
    </citation>
    <scope>NUCLEOTIDE SEQUENCE</scope>
    <source>
        <strain evidence="3">DSM 45356</strain>
    </source>
</reference>
<protein>
    <recommendedName>
        <fullName evidence="2">Bacterial Ig-like domain-containing protein</fullName>
    </recommendedName>
</protein>
<keyword evidence="4" id="KW-1185">Reference proteome</keyword>
<proteinExistence type="predicted"/>
<name>A0A8J7GJ29_9ACTN</name>
<dbReference type="AlphaFoldDB" id="A0A8J7GJ29"/>
<dbReference type="InterPro" id="IPR032109">
    <property type="entry name" value="Big_3_5"/>
</dbReference>
<dbReference type="InterPro" id="IPR013783">
    <property type="entry name" value="Ig-like_fold"/>
</dbReference>
<dbReference type="Proteomes" id="UP000622552">
    <property type="component" value="Unassembled WGS sequence"/>
</dbReference>
<feature type="chain" id="PRO_5035154314" description="Bacterial Ig-like domain-containing protein" evidence="1">
    <location>
        <begin position="35"/>
        <end position="406"/>
    </location>
</feature>
<evidence type="ECO:0000313" key="4">
    <source>
        <dbReference type="Proteomes" id="UP000622552"/>
    </source>
</evidence>
<comment type="caution">
    <text evidence="3">The sequence shown here is derived from an EMBL/GenBank/DDBJ whole genome shotgun (WGS) entry which is preliminary data.</text>
</comment>
<evidence type="ECO:0000259" key="2">
    <source>
        <dbReference type="Pfam" id="PF16640"/>
    </source>
</evidence>
<dbReference type="EMBL" id="JADOUF010000001">
    <property type="protein sequence ID" value="MBG6137423.1"/>
    <property type="molecule type" value="Genomic_DNA"/>
</dbReference>
<dbReference type="GO" id="GO:0005975">
    <property type="term" value="P:carbohydrate metabolic process"/>
    <property type="evidence" value="ECO:0007669"/>
    <property type="project" value="UniProtKB-ARBA"/>
</dbReference>
<evidence type="ECO:0000313" key="3">
    <source>
        <dbReference type="EMBL" id="MBG6137423.1"/>
    </source>
</evidence>
<dbReference type="RefSeq" id="WP_197004298.1">
    <property type="nucleotide sequence ID" value="NZ_BONS01000020.1"/>
</dbReference>
<feature type="signal peptide" evidence="1">
    <location>
        <begin position="1"/>
        <end position="34"/>
    </location>
</feature>
<feature type="domain" description="Bacterial Ig-like" evidence="2">
    <location>
        <begin position="172"/>
        <end position="253"/>
    </location>
</feature>
<gene>
    <name evidence="3" type="ORF">IW245_003617</name>
</gene>
<dbReference type="Gene3D" id="2.60.40.10">
    <property type="entry name" value="Immunoglobulins"/>
    <property type="match status" value="1"/>
</dbReference>
<evidence type="ECO:0000256" key="1">
    <source>
        <dbReference type="SAM" id="SignalP"/>
    </source>
</evidence>
<accession>A0A8J7GJ29</accession>
<keyword evidence="1" id="KW-0732">Signal</keyword>
<sequence length="406" mass="39432">MKGTQSLFARGAALVSATVLASAAALALAAPAQAAPLGTLTLSQTSGDVNDAVMFTGATTSAACPTGYGTNATLKVGKVGGPYNNLQKVQSAGGYDTAPFTIGANRSFTTSNGGTAPAAGDYTVVVVCTSETQGDHPDLFMTDIKVVGTTWSVKTAAPAQDTGTAFGIAPAGPVTSGTNVTFTATVSPNTAAGTVEFRRGTSVVGTSPVVGGTATLSTTTLPVGTFSLTAAFIPADAAAYKPSVSSAQSYTINPVAGSISKPQTITADVAPGAFSLELAGNAVTLTGGIVGGSATGALNAAKVVDLRGTNAGWNLVGQVDDFKNAGTGVIGADNLGWAPSASKVSGSGAVVAGSSAPNGLGTAKTLCKAVANSSAGTFTCGANLSLNIPDTTAPGSYSATLTLTLA</sequence>
<organism evidence="3 4">
    <name type="scientific">Longispora fulva</name>
    <dbReference type="NCBI Taxonomy" id="619741"/>
    <lineage>
        <taxon>Bacteria</taxon>
        <taxon>Bacillati</taxon>
        <taxon>Actinomycetota</taxon>
        <taxon>Actinomycetes</taxon>
        <taxon>Micromonosporales</taxon>
        <taxon>Micromonosporaceae</taxon>
        <taxon>Longispora</taxon>
    </lineage>
</organism>
<dbReference type="Pfam" id="PF16640">
    <property type="entry name" value="Big_3_5"/>
    <property type="match status" value="1"/>
</dbReference>